<evidence type="ECO:0000256" key="4">
    <source>
        <dbReference type="PIRSR" id="PIRSR603782-2"/>
    </source>
</evidence>
<protein>
    <submittedName>
        <fullName evidence="6">Electron transport protein SCO1/SenC</fullName>
    </submittedName>
</protein>
<keyword evidence="3" id="KW-0479">Metal-binding</keyword>
<organism evidence="6 7">
    <name type="scientific">Candidatus Sulfotelmatobacter kueseliae</name>
    <dbReference type="NCBI Taxonomy" id="2042962"/>
    <lineage>
        <taxon>Bacteria</taxon>
        <taxon>Pseudomonadati</taxon>
        <taxon>Acidobacteriota</taxon>
        <taxon>Terriglobia</taxon>
        <taxon>Terriglobales</taxon>
        <taxon>Candidatus Korobacteraceae</taxon>
        <taxon>Candidatus Sulfotelmatobacter</taxon>
    </lineage>
</organism>
<evidence type="ECO:0000256" key="2">
    <source>
        <dbReference type="ARBA" id="ARBA00023008"/>
    </source>
</evidence>
<name>A0A2U3KMU8_9BACT</name>
<dbReference type="CDD" id="cd02968">
    <property type="entry name" value="SCO"/>
    <property type="match status" value="1"/>
</dbReference>
<feature type="binding site" evidence="3">
    <location>
        <position position="193"/>
    </location>
    <ligand>
        <name>Cu cation</name>
        <dbReference type="ChEBI" id="CHEBI:23378"/>
    </ligand>
</feature>
<keyword evidence="4" id="KW-1015">Disulfide bond</keyword>
<dbReference type="InterPro" id="IPR021647">
    <property type="entry name" value="CusF_Ec"/>
</dbReference>
<comment type="similarity">
    <text evidence="1">Belongs to the SCO1/2 family.</text>
</comment>
<dbReference type="InterPro" id="IPR013766">
    <property type="entry name" value="Thioredoxin_domain"/>
</dbReference>
<accession>A0A2U3KMU8</accession>
<dbReference type="InterPro" id="IPR036249">
    <property type="entry name" value="Thioredoxin-like_sf"/>
</dbReference>
<keyword evidence="2 3" id="KW-0186">Copper</keyword>
<dbReference type="Pfam" id="PF02630">
    <property type="entry name" value="SCO1-SenC"/>
    <property type="match status" value="1"/>
</dbReference>
<dbReference type="SUPFAM" id="SSF52833">
    <property type="entry name" value="Thioredoxin-like"/>
    <property type="match status" value="1"/>
</dbReference>
<dbReference type="Gene3D" id="3.40.30.10">
    <property type="entry name" value="Glutaredoxin"/>
    <property type="match status" value="1"/>
</dbReference>
<evidence type="ECO:0000313" key="7">
    <source>
        <dbReference type="Proteomes" id="UP000238701"/>
    </source>
</evidence>
<gene>
    <name evidence="6" type="ORF">SBA1_330009</name>
</gene>
<dbReference type="EMBL" id="OMOD01000126">
    <property type="protein sequence ID" value="SPF40945.1"/>
    <property type="molecule type" value="Genomic_DNA"/>
</dbReference>
<dbReference type="AlphaFoldDB" id="A0A2U3KMU8"/>
<feature type="binding site" evidence="3">
    <location>
        <position position="288"/>
    </location>
    <ligand>
        <name>Cu cation</name>
        <dbReference type="ChEBI" id="CHEBI:23378"/>
    </ligand>
</feature>
<dbReference type="Gene3D" id="2.40.50.320">
    <property type="entry name" value="Copper binding periplasmic protein CusF"/>
    <property type="match status" value="1"/>
</dbReference>
<dbReference type="PANTHER" id="PTHR12151:SF25">
    <property type="entry name" value="LINALOOL DEHYDRATASE_ISOMERASE DOMAIN-CONTAINING PROTEIN"/>
    <property type="match status" value="1"/>
</dbReference>
<feature type="domain" description="Thioredoxin" evidence="5">
    <location>
        <begin position="155"/>
        <end position="325"/>
    </location>
</feature>
<dbReference type="InterPro" id="IPR003782">
    <property type="entry name" value="SCO1/SenC"/>
</dbReference>
<feature type="binding site" evidence="3">
    <location>
        <position position="199"/>
    </location>
    <ligand>
        <name>Cu cation</name>
        <dbReference type="ChEBI" id="CHEBI:23378"/>
    </ligand>
</feature>
<evidence type="ECO:0000259" key="5">
    <source>
        <dbReference type="PROSITE" id="PS51352"/>
    </source>
</evidence>
<evidence type="ECO:0000313" key="6">
    <source>
        <dbReference type="EMBL" id="SPF40945.1"/>
    </source>
</evidence>
<dbReference type="Pfam" id="PF11604">
    <property type="entry name" value="CusF_Ec"/>
    <property type="match status" value="1"/>
</dbReference>
<dbReference type="PROSITE" id="PS51352">
    <property type="entry name" value="THIOREDOXIN_2"/>
    <property type="match status" value="1"/>
</dbReference>
<proteinExistence type="inferred from homology"/>
<dbReference type="GO" id="GO:0046872">
    <property type="term" value="F:metal ion binding"/>
    <property type="evidence" value="ECO:0007669"/>
    <property type="project" value="UniProtKB-KW"/>
</dbReference>
<sequence>MDRWNISTLTGAPPLRVPHPCRVFCDRLGGLTSVILTALFLILLTACHSKTSQPAAKRYPFTGRVVSIDAQDQSALIANDNIPGFMDAMTMSYKVKPPSVLNQLTTGDSISAEAVVVEPTGKGDNAEPGYWLENVKVTAHRDTTPALSPHALHMPAPGEQVPDFSFTNQSGKRISFRQYRGQVLLVTFIYTRCPFPDFCPRMSSNFAEIYRQITADPSLAAAHLLTISFDPGHDTPKVLRDYGFSVAHTRDAALFKRWEFAALRPSDLPRIADFFALTVTPEGGMITHNLSTTVIGPDGKVVKWYHGGDWQVSDLIKDAAAALVPKG</sequence>
<dbReference type="InterPro" id="IPR042230">
    <property type="entry name" value="CusF_sf"/>
</dbReference>
<reference evidence="7" key="1">
    <citation type="submission" date="2018-02" db="EMBL/GenBank/DDBJ databases">
        <authorList>
            <person name="Hausmann B."/>
        </authorList>
    </citation>
    <scope>NUCLEOTIDE SEQUENCE [LARGE SCALE GENOMIC DNA]</scope>
    <source>
        <strain evidence="7">Peat soil MAG SbA1</strain>
    </source>
</reference>
<evidence type="ECO:0000256" key="3">
    <source>
        <dbReference type="PIRSR" id="PIRSR603782-1"/>
    </source>
</evidence>
<dbReference type="PANTHER" id="PTHR12151">
    <property type="entry name" value="ELECTRON TRANSPORT PROTIN SCO1/SENC FAMILY MEMBER"/>
    <property type="match status" value="1"/>
</dbReference>
<evidence type="ECO:0000256" key="1">
    <source>
        <dbReference type="ARBA" id="ARBA00010996"/>
    </source>
</evidence>
<dbReference type="OrthoDB" id="115161at2"/>
<feature type="disulfide bond" description="Redox-active" evidence="4">
    <location>
        <begin position="193"/>
        <end position="199"/>
    </location>
</feature>
<dbReference type="Proteomes" id="UP000238701">
    <property type="component" value="Unassembled WGS sequence"/>
</dbReference>